<protein>
    <recommendedName>
        <fullName evidence="2">DUF885 domain-containing protein</fullName>
    </recommendedName>
</protein>
<dbReference type="InterPro" id="IPR010281">
    <property type="entry name" value="DUF885"/>
</dbReference>
<proteinExistence type="predicted"/>
<dbReference type="Pfam" id="PF05960">
    <property type="entry name" value="DUF885"/>
    <property type="match status" value="1"/>
</dbReference>
<dbReference type="PANTHER" id="PTHR33361:SF2">
    <property type="entry name" value="DUF885 DOMAIN-CONTAINING PROTEIN"/>
    <property type="match status" value="1"/>
</dbReference>
<gene>
    <name evidence="1" type="ORF">METZ01_LOCUS33908</name>
</gene>
<dbReference type="AlphaFoldDB" id="A0A381QQ04"/>
<sequence length="588" mass="68960">MPMKTLIQSLLLFFLFISFTASSSIDENEKFLSFLEKEWQWELAQNPVYATAMGVKGFETQWRDDSLKAIKLREAYIRDSFTELKKFDSNSLNKTNQLNLKLYTQLTQKDLRITEYNRYLLPFNHRGGVQLAHEDVESLPLKTAEDYRFWIERLKSLDKRIEQTISVARLGLEKNYKAPRVLMERVYRQIKIQSRLSVENNPFYQVFKELPSTISLEEQKALRKDARQTIKEEIIPSYKLLEEFFRTEYLPQTRLTVGLYDTPKGKQLYEQLAKSFTTTNLTPKEIHNIGLREVARIRGEMEEVIKEVKFEGTFKEFLVFLRQDKRFYYDTAEELFEGYLAVSKRIDPELVALFGKLPRTPYGLRPIPMESAPDTTTAYYMPPAPGGLRPGYYYVNLYKPETRPKFEMEVLSVHEAVPGHHLQISLAMEKEDMPMFRRVSPYTAFVEGWGLYSESLGYELGLYTDPYSKFGQLTYDMWRAVRLVVDTGMHYFEWERQQAIDYFLENAAKSELDIVNEIDRYIVMPGQALAYKIGQMKFSALKEKAKKDLGVKFDVRKFHDLVLSEGAIPLNELDTLVENYIRLESEKD</sequence>
<dbReference type="PANTHER" id="PTHR33361">
    <property type="entry name" value="GLR0591 PROTEIN"/>
    <property type="match status" value="1"/>
</dbReference>
<evidence type="ECO:0008006" key="2">
    <source>
        <dbReference type="Google" id="ProtNLM"/>
    </source>
</evidence>
<evidence type="ECO:0000313" key="1">
    <source>
        <dbReference type="EMBL" id="SUZ81054.1"/>
    </source>
</evidence>
<reference evidence="1" key="1">
    <citation type="submission" date="2018-05" db="EMBL/GenBank/DDBJ databases">
        <authorList>
            <person name="Lanie J.A."/>
            <person name="Ng W.-L."/>
            <person name="Kazmierczak K.M."/>
            <person name="Andrzejewski T.M."/>
            <person name="Davidsen T.M."/>
            <person name="Wayne K.J."/>
            <person name="Tettelin H."/>
            <person name="Glass J.I."/>
            <person name="Rusch D."/>
            <person name="Podicherti R."/>
            <person name="Tsui H.-C.T."/>
            <person name="Winkler M.E."/>
        </authorList>
    </citation>
    <scope>NUCLEOTIDE SEQUENCE</scope>
</reference>
<accession>A0A381QQ04</accession>
<dbReference type="EMBL" id="UINC01001452">
    <property type="protein sequence ID" value="SUZ81054.1"/>
    <property type="molecule type" value="Genomic_DNA"/>
</dbReference>
<organism evidence="1">
    <name type="scientific">marine metagenome</name>
    <dbReference type="NCBI Taxonomy" id="408172"/>
    <lineage>
        <taxon>unclassified sequences</taxon>
        <taxon>metagenomes</taxon>
        <taxon>ecological metagenomes</taxon>
    </lineage>
</organism>
<name>A0A381QQ04_9ZZZZ</name>